<reference evidence="8 9" key="1">
    <citation type="submission" date="2023-09" db="EMBL/GenBank/DDBJ databases">
        <title>Nesidiocoris tenuis whole genome shotgun sequence.</title>
        <authorList>
            <person name="Shibata T."/>
            <person name="Shimoda M."/>
            <person name="Kobayashi T."/>
            <person name="Uehara T."/>
        </authorList>
    </citation>
    <scope>NUCLEOTIDE SEQUENCE [LARGE SCALE GENOMIC DNA]</scope>
    <source>
        <strain evidence="8 9">Japan</strain>
    </source>
</reference>
<proteinExistence type="inferred from homology"/>
<dbReference type="PANTHER" id="PTHR12563">
    <property type="entry name" value="GLYCEROL-3-PHOSPHATE ACYLTRANSFERASE"/>
    <property type="match status" value="1"/>
</dbReference>
<keyword evidence="6" id="KW-1133">Transmembrane helix</keyword>
<dbReference type="Proteomes" id="UP001307889">
    <property type="component" value="Chromosome 7"/>
</dbReference>
<dbReference type="SMART" id="SM00563">
    <property type="entry name" value="PlsC"/>
    <property type="match status" value="1"/>
</dbReference>
<evidence type="ECO:0000313" key="8">
    <source>
        <dbReference type="EMBL" id="BES96818.1"/>
    </source>
</evidence>
<organism evidence="8 9">
    <name type="scientific">Nesidiocoris tenuis</name>
    <dbReference type="NCBI Taxonomy" id="355587"/>
    <lineage>
        <taxon>Eukaryota</taxon>
        <taxon>Metazoa</taxon>
        <taxon>Ecdysozoa</taxon>
        <taxon>Arthropoda</taxon>
        <taxon>Hexapoda</taxon>
        <taxon>Insecta</taxon>
        <taxon>Pterygota</taxon>
        <taxon>Neoptera</taxon>
        <taxon>Paraneoptera</taxon>
        <taxon>Hemiptera</taxon>
        <taxon>Heteroptera</taxon>
        <taxon>Panheteroptera</taxon>
        <taxon>Cimicomorpha</taxon>
        <taxon>Miridae</taxon>
        <taxon>Dicyphina</taxon>
        <taxon>Nesidiocoris</taxon>
    </lineage>
</organism>
<keyword evidence="6" id="KW-0812">Transmembrane</keyword>
<dbReference type="PANTHER" id="PTHR12563:SF23">
    <property type="entry name" value="BCDNA.GH07066"/>
    <property type="match status" value="1"/>
</dbReference>
<comment type="similarity">
    <text evidence="2">Belongs to the GPAT/DAPAT family.</text>
</comment>
<evidence type="ECO:0000259" key="7">
    <source>
        <dbReference type="SMART" id="SM00563"/>
    </source>
</evidence>
<evidence type="ECO:0000256" key="5">
    <source>
        <dbReference type="ARBA" id="ARBA00023315"/>
    </source>
</evidence>
<dbReference type="InterPro" id="IPR041728">
    <property type="entry name" value="GPAT/DHAPAT_LPLAT"/>
</dbReference>
<protein>
    <submittedName>
        <fullName evidence="8">Glycerol-3-phosphate acyltransferase</fullName>
    </submittedName>
</protein>
<dbReference type="GO" id="GO:0016746">
    <property type="term" value="F:acyltransferase activity"/>
    <property type="evidence" value="ECO:0007669"/>
    <property type="project" value="UniProtKB-KW"/>
</dbReference>
<dbReference type="InterPro" id="IPR022284">
    <property type="entry name" value="GPAT/DHAPAT"/>
</dbReference>
<evidence type="ECO:0000256" key="2">
    <source>
        <dbReference type="ARBA" id="ARBA00007937"/>
    </source>
</evidence>
<evidence type="ECO:0000256" key="1">
    <source>
        <dbReference type="ARBA" id="ARBA00004370"/>
    </source>
</evidence>
<feature type="transmembrane region" description="Helical" evidence="6">
    <location>
        <begin position="16"/>
        <end position="40"/>
    </location>
</feature>
<evidence type="ECO:0000313" key="9">
    <source>
        <dbReference type="Proteomes" id="UP001307889"/>
    </source>
</evidence>
<dbReference type="Pfam" id="PF01553">
    <property type="entry name" value="Acyltransferase"/>
    <property type="match status" value="1"/>
</dbReference>
<keyword evidence="9" id="KW-1185">Reference proteome</keyword>
<dbReference type="InterPro" id="IPR002123">
    <property type="entry name" value="Plipid/glycerol_acylTrfase"/>
</dbReference>
<evidence type="ECO:0000256" key="3">
    <source>
        <dbReference type="ARBA" id="ARBA00022679"/>
    </source>
</evidence>
<dbReference type="SUPFAM" id="SSF69593">
    <property type="entry name" value="Glycerol-3-phosphate (1)-acyltransferase"/>
    <property type="match status" value="1"/>
</dbReference>
<evidence type="ECO:0000256" key="4">
    <source>
        <dbReference type="ARBA" id="ARBA00023136"/>
    </source>
</evidence>
<keyword evidence="4 6" id="KW-0472">Membrane</keyword>
<comment type="subcellular location">
    <subcellularLocation>
        <location evidence="1">Membrane</location>
    </subcellularLocation>
</comment>
<dbReference type="Pfam" id="PF19277">
    <property type="entry name" value="GPAT_C"/>
    <property type="match status" value="1"/>
</dbReference>
<keyword evidence="5 8" id="KW-0012">Acyltransferase</keyword>
<feature type="domain" description="Phospholipid/glycerol acyltransferase" evidence="7">
    <location>
        <begin position="283"/>
        <end position="415"/>
    </location>
</feature>
<accession>A0ABN7AXX5</accession>
<dbReference type="EMBL" id="AP028915">
    <property type="protein sequence ID" value="BES96818.1"/>
    <property type="molecule type" value="Genomic_DNA"/>
</dbReference>
<dbReference type="InterPro" id="IPR045520">
    <property type="entry name" value="GPAT/DHAPAT_C"/>
</dbReference>
<name>A0ABN7AXX5_9HEMI</name>
<evidence type="ECO:0000256" key="6">
    <source>
        <dbReference type="SAM" id="Phobius"/>
    </source>
</evidence>
<dbReference type="CDD" id="cd07993">
    <property type="entry name" value="LPLAT_DHAPAT-like"/>
    <property type="match status" value="1"/>
</dbReference>
<keyword evidence="3" id="KW-0808">Transferase</keyword>
<gene>
    <name evidence="8" type="ORF">NTJ_09631</name>
</gene>
<sequence length="839" mass="93388">MAYTMDVWPLHLELPLVAATLTSASYLQITIVFAFFYWLLNARVRVMVSVMSMKIYEAYESGSAKQSSSSLHHQLTQLQLRKREQLAASRDNHVARVEGSLYDTKNSLWSANALLVPERRPTTGMSCSKCTPTSNKSASPTNRVFPAVNILKLDTYTKPPKGPIAGTFSSIYHCATFPSHDFPYIYKSVLADETVKEAVKQTAEDMAAELNITDPKGLQLLLSNNSRRAEKILTRMHSKLSNFVIRMVAWVLHKTLPLLLKCMAVPQHQIQMLKEASTKGLPMIYLPLHRSHVDYIAVTLTLCNNGLRSPLVAAGANLNIPFFGRVLQGLGAFFIKRRIDPVSGKKDKIYRALLHTYMTHCIEAGHHFEFFIEGGRTRTGKPCMPKGGLLSVFVDAYLSGVLEDALLIPVSVNYEKIVEGSFVRELTGEPKQPESFFGAIKGIWKAVTDRYGIVRVDFNQPFSLHELVRSFQSKRSLTPNVGGGLHVVPSSASLYGTDVVVEEQRNLVDSIARHIIYDCSRSTAVMSTNALAFLLLHVHRDGATLGDLTFSLDVLRTELSCSDKDVGFCGESKDVLEYAIELLGPGLIQKERTPEGDWFIKPVTILPNVIELSYYSNAVLPHFAIESVLALTAMSLTAHPATDAEPRIDVDSLIEGCVDLCDILQYEFIFTKTCQNLNDAIYDTIDHFSTLQILVRQDMPKRADLRNYDIADSDDDDVYIPPQRYAVKRDHSKMAVFSNMVKPMVDAYHVTASHVKSSAGTSIEENALVKEVLAKTTSLIKEGIFAKGETLSTEYVRNCLRLLDKWGAVKVTPVGGKRIYTADESKAEKALNRISTFIS</sequence>